<feature type="region of interest" description="Disordered" evidence="7">
    <location>
        <begin position="317"/>
        <end position="391"/>
    </location>
</feature>
<gene>
    <name evidence="12" type="ORF">BCR42DRAFT_487302</name>
</gene>
<evidence type="ECO:0000256" key="7">
    <source>
        <dbReference type="SAM" id="MobiDB-lite"/>
    </source>
</evidence>
<name>A0A1X2IW96_9FUNG</name>
<dbReference type="PANTHER" id="PTHR13018:SF5">
    <property type="entry name" value="RE44586P"/>
    <property type="match status" value="1"/>
</dbReference>
<comment type="caution">
    <text evidence="12">The sequence shown here is derived from an EMBL/GenBank/DDBJ whole genome shotgun (WGS) entry which is preliminary data.</text>
</comment>
<feature type="compositionally biased region" description="Low complexity" evidence="7">
    <location>
        <begin position="1078"/>
        <end position="1088"/>
    </location>
</feature>
<feature type="transmembrane region" description="Helical" evidence="8">
    <location>
        <begin position="180"/>
        <end position="200"/>
    </location>
</feature>
<feature type="transmembrane region" description="Helical" evidence="8">
    <location>
        <begin position="713"/>
        <end position="732"/>
    </location>
</feature>
<accession>A0A1X2IW96</accession>
<feature type="transmembrane region" description="Helical" evidence="8">
    <location>
        <begin position="738"/>
        <end position="763"/>
    </location>
</feature>
<feature type="transmembrane region" description="Helical" evidence="8">
    <location>
        <begin position="670"/>
        <end position="692"/>
    </location>
</feature>
<evidence type="ECO:0000256" key="1">
    <source>
        <dbReference type="ARBA" id="ARBA00004141"/>
    </source>
</evidence>
<evidence type="ECO:0000313" key="12">
    <source>
        <dbReference type="EMBL" id="ORZ23310.1"/>
    </source>
</evidence>
<feature type="compositionally biased region" description="Low complexity" evidence="7">
    <location>
        <begin position="344"/>
        <end position="354"/>
    </location>
</feature>
<feature type="transmembrane region" description="Helical" evidence="8">
    <location>
        <begin position="574"/>
        <end position="598"/>
    </location>
</feature>
<feature type="transmembrane region" description="Helical" evidence="8">
    <location>
        <begin position="525"/>
        <end position="547"/>
    </location>
</feature>
<feature type="region of interest" description="Disordered" evidence="7">
    <location>
        <begin position="968"/>
        <end position="1088"/>
    </location>
</feature>
<evidence type="ECO:0000259" key="10">
    <source>
        <dbReference type="Pfam" id="PF13967"/>
    </source>
</evidence>
<keyword evidence="13" id="KW-1185">Reference proteome</keyword>
<sequence length="1088" mass="123376">MTENSTISKFPFGFCRGIFACNDSPGLPTYNAKQPTGLALQLVLCCSVGLVCFLLFCYLRVRWPAMYAPRLNMKKHAPKQISSSFFGWILPVLKTPNTEVLEKVGLDAVVMLQFLLMAAKLFALCGFFGTVVLYPISRMGGDLLNSTDPNNNNTNGNTTLFFDDPTNLPAPAPPASNSFLWVYLFFTYFFCLATFYFTFVNYRDYVHIRQEFMLRIGKTIPSRTVLVTGIPPSLRSDRKLADYFEKLGIGVVDSVHIIRHVSRLLDFIKERSLYLRQLETAYTRFWGNPCNDPAYDPDSLLCEAEQEQCLNALNWSTTSSVNNNNNNNPKRKNKKSYTFTGNDASSSSISSASSTYEHQDGHLQVGDYGVRNDSHDGYGDDNDGDENDVTKPLLPVHQHHHQQHRHRHNNTILTKVKRKMKDPVRPLAKDGFLGVVGKRVDAIEYYTEKFNELDAMVIKARKHGKFLPTSVGFVTFEDSMSACIASQVLIDSTPFRLKAQLAPEPRDVLWENIAMHGRERWIRKVLMFGVLLLLVFFWVIPISYFSALTNENSLRYYFPWLMDLASKNKILQQIIQSFLPTLGVVIFMAILPMVLNALSVVEGFQTRSEAEESTFSKHFFFLLFNVLLVFTASSALFKTLRDILEDPSQIANILATKLPQVAPFFVNYTVIHGMMLLPIQLLQIGPVIMQTFHRTFISKSPRDYAEVLAPRMYNYGWGYPMPVFLFVVLLVYSTITPLILVFGTFYYCLAYLVVKYQLLYVYFHPYEVAGRMWPLVFSRIIVGLLIFETMAAGLFVLNKAYTLAVLCTPLVLLTILFNFGMDRAYQKSTQYLPLQLLSQRFGPLTTTVTASTPVTSAPQPSLSVSQQQTQQTSSFAAGDVGGTTTLRRRRTVLDEDDYEAETRKYTNFKEPPMTLLDGILNTGMKRYAHPAFLGVLPQLWLPIKATKNYKRWQLGTYNQRNQQTTINVNRLVDEDEDIADTPPSKLRATNNIGEQQQQQQQQPACSSTKATPSASNTMDIYDSPTTLTRNMVPRSINATSSTHEPNGEAPSDEEDSMEDDTETQNGTYYHHPERRYSKSLLSRSYGAT</sequence>
<dbReference type="InterPro" id="IPR003864">
    <property type="entry name" value="CSC1/OSCA1-like_7TM"/>
</dbReference>
<dbReference type="GO" id="GO:0005886">
    <property type="term" value="C:plasma membrane"/>
    <property type="evidence" value="ECO:0007669"/>
    <property type="project" value="TreeGrafter"/>
</dbReference>
<keyword evidence="4 8" id="KW-0812">Transmembrane</keyword>
<dbReference type="EMBL" id="MCGE01000003">
    <property type="protein sequence ID" value="ORZ23310.1"/>
    <property type="molecule type" value="Genomic_DNA"/>
</dbReference>
<feature type="transmembrane region" description="Helical" evidence="8">
    <location>
        <begin position="38"/>
        <end position="61"/>
    </location>
</feature>
<dbReference type="GO" id="GO:0005227">
    <property type="term" value="F:calcium-activated cation channel activity"/>
    <property type="evidence" value="ECO:0007669"/>
    <property type="project" value="InterPro"/>
</dbReference>
<evidence type="ECO:0000256" key="3">
    <source>
        <dbReference type="ARBA" id="ARBA00022448"/>
    </source>
</evidence>
<dbReference type="InterPro" id="IPR032880">
    <property type="entry name" value="CSC1/OSCA1-like_N"/>
</dbReference>
<feature type="domain" description="CSC1/OSCA1-like cytosolic" evidence="11">
    <location>
        <begin position="222"/>
        <end position="296"/>
    </location>
</feature>
<keyword evidence="6 8" id="KW-0472">Membrane</keyword>
<dbReference type="Pfam" id="PF02714">
    <property type="entry name" value="RSN1_7TM"/>
    <property type="match status" value="1"/>
</dbReference>
<evidence type="ECO:0000256" key="5">
    <source>
        <dbReference type="ARBA" id="ARBA00022989"/>
    </source>
</evidence>
<feature type="compositionally biased region" description="Acidic residues" evidence="7">
    <location>
        <begin position="1050"/>
        <end position="1062"/>
    </location>
</feature>
<comment type="similarity">
    <text evidence="2">Belongs to the CSC1 (TC 1.A.17) family.</text>
</comment>
<dbReference type="AlphaFoldDB" id="A0A1X2IW96"/>
<dbReference type="PANTHER" id="PTHR13018">
    <property type="entry name" value="PROBABLE MEMBRANE PROTEIN DUF221-RELATED"/>
    <property type="match status" value="1"/>
</dbReference>
<keyword evidence="3" id="KW-0813">Transport</keyword>
<proteinExistence type="inferred from homology"/>
<feature type="transmembrane region" description="Helical" evidence="8">
    <location>
        <begin position="803"/>
        <end position="821"/>
    </location>
</feature>
<evidence type="ECO:0000256" key="8">
    <source>
        <dbReference type="SAM" id="Phobius"/>
    </source>
</evidence>
<feature type="transmembrane region" description="Helical" evidence="8">
    <location>
        <begin position="619"/>
        <end position="637"/>
    </location>
</feature>
<dbReference type="Pfam" id="PF13967">
    <property type="entry name" value="RSN1_TM"/>
    <property type="match status" value="1"/>
</dbReference>
<dbReference type="OrthoDB" id="1689567at2759"/>
<comment type="subcellular location">
    <subcellularLocation>
        <location evidence="1">Membrane</location>
        <topology evidence="1">Multi-pass membrane protein</topology>
    </subcellularLocation>
</comment>
<protein>
    <submittedName>
        <fullName evidence="12">Uncharacterized protein</fullName>
    </submittedName>
</protein>
<dbReference type="InterPro" id="IPR045122">
    <property type="entry name" value="Csc1-like"/>
</dbReference>
<dbReference type="Proteomes" id="UP000193560">
    <property type="component" value="Unassembled WGS sequence"/>
</dbReference>
<feature type="domain" description="CSC1/OSCA1-like N-terminal transmembrane" evidence="10">
    <location>
        <begin position="40"/>
        <end position="199"/>
    </location>
</feature>
<feature type="domain" description="CSC1/OSCA1-like 7TM region" evidence="9">
    <location>
        <begin position="523"/>
        <end position="795"/>
    </location>
</feature>
<evidence type="ECO:0000259" key="9">
    <source>
        <dbReference type="Pfam" id="PF02714"/>
    </source>
</evidence>
<evidence type="ECO:0000256" key="4">
    <source>
        <dbReference type="ARBA" id="ARBA00022692"/>
    </source>
</evidence>
<feature type="transmembrane region" description="Helical" evidence="8">
    <location>
        <begin position="114"/>
        <end position="136"/>
    </location>
</feature>
<evidence type="ECO:0000256" key="2">
    <source>
        <dbReference type="ARBA" id="ARBA00007779"/>
    </source>
</evidence>
<feature type="compositionally biased region" description="Polar residues" evidence="7">
    <location>
        <begin position="1003"/>
        <end position="1029"/>
    </location>
</feature>
<evidence type="ECO:0000313" key="13">
    <source>
        <dbReference type="Proteomes" id="UP000193560"/>
    </source>
</evidence>
<reference evidence="12 13" key="1">
    <citation type="submission" date="2016-07" db="EMBL/GenBank/DDBJ databases">
        <title>Pervasive Adenine N6-methylation of Active Genes in Fungi.</title>
        <authorList>
            <consortium name="DOE Joint Genome Institute"/>
            <person name="Mondo S.J."/>
            <person name="Dannebaum R.O."/>
            <person name="Kuo R.C."/>
            <person name="Labutti K."/>
            <person name="Haridas S."/>
            <person name="Kuo A."/>
            <person name="Salamov A."/>
            <person name="Ahrendt S.R."/>
            <person name="Lipzen A."/>
            <person name="Sullivan W."/>
            <person name="Andreopoulos W.B."/>
            <person name="Clum A."/>
            <person name="Lindquist E."/>
            <person name="Daum C."/>
            <person name="Ramamoorthy G.K."/>
            <person name="Gryganskyi A."/>
            <person name="Culley D."/>
            <person name="Magnuson J.K."/>
            <person name="James T.Y."/>
            <person name="O'Malley M.A."/>
            <person name="Stajich J.E."/>
            <person name="Spatafora J.W."/>
            <person name="Visel A."/>
            <person name="Grigoriev I.V."/>
        </authorList>
    </citation>
    <scope>NUCLEOTIDE SEQUENCE [LARGE SCALE GENOMIC DNA]</scope>
    <source>
        <strain evidence="12 13">NRRL 1336</strain>
    </source>
</reference>
<keyword evidence="5 8" id="KW-1133">Transmembrane helix</keyword>
<evidence type="ECO:0000256" key="6">
    <source>
        <dbReference type="ARBA" id="ARBA00023136"/>
    </source>
</evidence>
<evidence type="ECO:0000259" key="11">
    <source>
        <dbReference type="Pfam" id="PF14703"/>
    </source>
</evidence>
<feature type="domain" description="CSC1/OSCA1-like cytosolic" evidence="11">
    <location>
        <begin position="409"/>
        <end position="512"/>
    </location>
</feature>
<dbReference type="InterPro" id="IPR027815">
    <property type="entry name" value="CSC1/OSCA1-like_cyt"/>
</dbReference>
<feature type="transmembrane region" description="Helical" evidence="8">
    <location>
        <begin position="775"/>
        <end position="797"/>
    </location>
</feature>
<dbReference type="Pfam" id="PF14703">
    <property type="entry name" value="PHM7_cyt"/>
    <property type="match status" value="2"/>
</dbReference>
<organism evidence="12 13">
    <name type="scientific">Absidia repens</name>
    <dbReference type="NCBI Taxonomy" id="90262"/>
    <lineage>
        <taxon>Eukaryota</taxon>
        <taxon>Fungi</taxon>
        <taxon>Fungi incertae sedis</taxon>
        <taxon>Mucoromycota</taxon>
        <taxon>Mucoromycotina</taxon>
        <taxon>Mucoromycetes</taxon>
        <taxon>Mucorales</taxon>
        <taxon>Cunninghamellaceae</taxon>
        <taxon>Absidia</taxon>
    </lineage>
</organism>